<dbReference type="InterPro" id="IPR012492">
    <property type="entry name" value="RED_C"/>
</dbReference>
<evidence type="ECO:0000256" key="5">
    <source>
        <dbReference type="SAM" id="MobiDB-lite"/>
    </source>
</evidence>
<comment type="similarity">
    <text evidence="2">Belongs to the RED family.</text>
</comment>
<accession>A0A0R3SF80</accession>
<evidence type="ECO:0000256" key="3">
    <source>
        <dbReference type="ARBA" id="ARBA00022737"/>
    </source>
</evidence>
<dbReference type="STRING" id="6216.A0A0R3SF80"/>
<feature type="compositionally biased region" description="Basic and acidic residues" evidence="5">
    <location>
        <begin position="560"/>
        <end position="569"/>
    </location>
</feature>
<evidence type="ECO:0000313" key="10">
    <source>
        <dbReference type="Proteomes" id="UP000274504"/>
    </source>
</evidence>
<feature type="compositionally biased region" description="Basic and acidic residues" evidence="5">
    <location>
        <begin position="413"/>
        <end position="426"/>
    </location>
</feature>
<dbReference type="EMBL" id="UYSG01001063">
    <property type="protein sequence ID" value="VDL33642.1"/>
    <property type="molecule type" value="Genomic_DNA"/>
</dbReference>
<feature type="compositionally biased region" description="Basic residues" evidence="5">
    <location>
        <begin position="60"/>
        <end position="78"/>
    </location>
</feature>
<feature type="domain" description="RED-like N-terminal" evidence="7">
    <location>
        <begin position="85"/>
        <end position="328"/>
    </location>
</feature>
<feature type="domain" description="Protein RED C-terminal" evidence="6">
    <location>
        <begin position="473"/>
        <end position="589"/>
    </location>
</feature>
<dbReference type="Proteomes" id="UP000274504">
    <property type="component" value="Unassembled WGS sequence"/>
</dbReference>
<feature type="compositionally biased region" description="Basic and acidic residues" evidence="5">
    <location>
        <begin position="372"/>
        <end position="382"/>
    </location>
</feature>
<evidence type="ECO:0000256" key="4">
    <source>
        <dbReference type="ARBA" id="ARBA00023242"/>
    </source>
</evidence>
<evidence type="ECO:0000313" key="8">
    <source>
        <dbReference type="EMBL" id="VDL33642.1"/>
    </source>
</evidence>
<evidence type="ECO:0000313" key="12">
    <source>
        <dbReference type="WBParaSite" id="HDID_0000347501-mRNA-1"/>
    </source>
</evidence>
<feature type="region of interest" description="Disordered" evidence="5">
    <location>
        <begin position="484"/>
        <end position="511"/>
    </location>
</feature>
<dbReference type="GO" id="GO:0005634">
    <property type="term" value="C:nucleus"/>
    <property type="evidence" value="ECO:0007669"/>
    <property type="project" value="UniProtKB-SubCell"/>
</dbReference>
<evidence type="ECO:0000259" key="6">
    <source>
        <dbReference type="Pfam" id="PF07807"/>
    </source>
</evidence>
<evidence type="ECO:0000259" key="7">
    <source>
        <dbReference type="Pfam" id="PF07808"/>
    </source>
</evidence>
<reference evidence="12" key="1">
    <citation type="submission" date="2017-02" db="UniProtKB">
        <authorList>
            <consortium name="WormBaseParasite"/>
        </authorList>
    </citation>
    <scope>IDENTIFICATION</scope>
</reference>
<dbReference type="AlphaFoldDB" id="A0A0R3SF80"/>
<evidence type="ECO:0000256" key="1">
    <source>
        <dbReference type="ARBA" id="ARBA00004123"/>
    </source>
</evidence>
<dbReference type="Pfam" id="PF07808">
    <property type="entry name" value="RED_N"/>
    <property type="match status" value="1"/>
</dbReference>
<dbReference type="Pfam" id="PF07807">
    <property type="entry name" value="RED_C"/>
    <property type="match status" value="1"/>
</dbReference>
<evidence type="ECO:0000313" key="9">
    <source>
        <dbReference type="EMBL" id="VUZ49393.1"/>
    </source>
</evidence>
<sequence>MNWDSISNPQPPPQDESAPKQVPLSNSDFRKLLLTAESQKTHRNISNASVPRSRSDRPKSHSSKSRPHKLRPHHRKHRREDGVEGDEGGKTEKAPKYRDRARERREGKISSNMESLEATIPEETVEGADEGEGDPNRLMHTADYRAVAPTTGSDHAVERMRAIEESKYLGGDMENTHLVKGLDYALLKKMRRQIRSMELQADQELDKELEKPLGEDTIRREGTLETGLQFKTRIAEKIIETLFKSNQGKVERNEYFQPGRMAYRVELEDEMAEFEVPATVIRSKADCPLLDETNSSNSNLTTDDIIINKLAQIFAYTRAGRRQAKKAKMAKQKTDAPEYETHGSRQDAPKPKPQPIFDDAPTEYVPAKNRSSHRDRESESSSHRHRVKNRDEPSSSSSKRPQASSSTNSSARYFEKPVIEPEDKTAASKNGVSAAKDFVQQLASKFSTTSAVKTTDEQANLERLLKKTEISGYDECYPGFAESYDAMGDSDEETDFSKMDMGNKKGPMGRWDFETQEEYGDYMSNREALPKAAYQYGVKKPEGRKTRRIGGSGGGAGSNQKEERAKVDRQLQQITSLINKRKQMAQVAGDSESKRLKY</sequence>
<feature type="region of interest" description="Disordered" evidence="5">
    <location>
        <begin position="535"/>
        <end position="569"/>
    </location>
</feature>
<dbReference type="PANTHER" id="PTHR12765">
    <property type="entry name" value="RED PROTEIN IK FACTOR CYTOKINE IK"/>
    <property type="match status" value="1"/>
</dbReference>
<dbReference type="InterPro" id="IPR012916">
    <property type="entry name" value="RED_N"/>
</dbReference>
<dbReference type="OrthoDB" id="3366823at2759"/>
<dbReference type="InterPro" id="IPR039896">
    <property type="entry name" value="Red-like"/>
</dbReference>
<reference evidence="8 10" key="2">
    <citation type="submission" date="2018-11" db="EMBL/GenBank/DDBJ databases">
        <authorList>
            <consortium name="Pathogen Informatics"/>
        </authorList>
    </citation>
    <scope>NUCLEOTIDE SEQUENCE [LARGE SCALE GENOMIC DNA]</scope>
</reference>
<evidence type="ECO:0000313" key="11">
    <source>
        <dbReference type="Proteomes" id="UP000321570"/>
    </source>
</evidence>
<dbReference type="EMBL" id="CABIJS010000333">
    <property type="protein sequence ID" value="VUZ49393.1"/>
    <property type="molecule type" value="Genomic_DNA"/>
</dbReference>
<keyword evidence="4" id="KW-0539">Nucleus</keyword>
<proteinExistence type="inferred from homology"/>
<protein>
    <submittedName>
        <fullName evidence="12">Protein Red</fullName>
    </submittedName>
</protein>
<keyword evidence="11" id="KW-1185">Reference proteome</keyword>
<feature type="region of interest" description="Disordered" evidence="5">
    <location>
        <begin position="323"/>
        <end position="431"/>
    </location>
</feature>
<dbReference type="Proteomes" id="UP000321570">
    <property type="component" value="Unassembled WGS sequence"/>
</dbReference>
<reference evidence="9 11" key="3">
    <citation type="submission" date="2019-07" db="EMBL/GenBank/DDBJ databases">
        <authorList>
            <person name="Jastrzebski P J."/>
            <person name="Paukszto L."/>
            <person name="Jastrzebski P J."/>
        </authorList>
    </citation>
    <scope>NUCLEOTIDE SEQUENCE [LARGE SCALE GENOMIC DNA]</scope>
    <source>
        <strain evidence="9 11">WMS-il1</strain>
    </source>
</reference>
<organism evidence="12">
    <name type="scientific">Hymenolepis diminuta</name>
    <name type="common">Rat tapeworm</name>
    <dbReference type="NCBI Taxonomy" id="6216"/>
    <lineage>
        <taxon>Eukaryota</taxon>
        <taxon>Metazoa</taxon>
        <taxon>Spiralia</taxon>
        <taxon>Lophotrochozoa</taxon>
        <taxon>Platyhelminthes</taxon>
        <taxon>Cestoda</taxon>
        <taxon>Eucestoda</taxon>
        <taxon>Cyclophyllidea</taxon>
        <taxon>Hymenolepididae</taxon>
        <taxon>Hymenolepis</taxon>
    </lineage>
</organism>
<dbReference type="WBParaSite" id="HDID_0000347501-mRNA-1">
    <property type="protein sequence ID" value="HDID_0000347501-mRNA-1"/>
    <property type="gene ID" value="HDID_0000347501"/>
</dbReference>
<evidence type="ECO:0000256" key="2">
    <source>
        <dbReference type="ARBA" id="ARBA00006660"/>
    </source>
</evidence>
<feature type="compositionally biased region" description="Low complexity" evidence="5">
    <location>
        <begin position="394"/>
        <end position="406"/>
    </location>
</feature>
<gene>
    <name evidence="8" type="ORF">HDID_LOCUS3473</name>
    <name evidence="9" type="ORF">WMSIL1_LOCUS8747</name>
</gene>
<feature type="compositionally biased region" description="Basic and acidic residues" evidence="5">
    <location>
        <begin position="79"/>
        <end position="108"/>
    </location>
</feature>
<keyword evidence="3" id="KW-0677">Repeat</keyword>
<feature type="compositionally biased region" description="Basic and acidic residues" evidence="5">
    <location>
        <begin position="332"/>
        <end position="350"/>
    </location>
</feature>
<name>A0A0R3SF80_HYMDI</name>
<comment type="subcellular location">
    <subcellularLocation>
        <location evidence="1">Nucleus</location>
    </subcellularLocation>
</comment>
<feature type="region of interest" description="Disordered" evidence="5">
    <location>
        <begin position="1"/>
        <end position="112"/>
    </location>
</feature>